<keyword evidence="2" id="KW-1185">Reference proteome</keyword>
<reference evidence="1" key="2">
    <citation type="submission" date="2023-01" db="EMBL/GenBank/DDBJ databases">
        <title>Draft genome sequence of Algimonas ampicilliniresistens strain NBRC 108219.</title>
        <authorList>
            <person name="Sun Q."/>
            <person name="Mori K."/>
        </authorList>
    </citation>
    <scope>NUCLEOTIDE SEQUENCE</scope>
    <source>
        <strain evidence="1">NBRC 108219</strain>
    </source>
</reference>
<dbReference type="InterPro" id="IPR021109">
    <property type="entry name" value="Peptidase_aspartic_dom_sf"/>
</dbReference>
<proteinExistence type="predicted"/>
<name>A0ABQ5VAW5_9PROT</name>
<dbReference type="RefSeq" id="WP_284389465.1">
    <property type="nucleotide sequence ID" value="NZ_BSNK01000002.1"/>
</dbReference>
<dbReference type="Gene3D" id="2.40.70.10">
    <property type="entry name" value="Acid Proteases"/>
    <property type="match status" value="2"/>
</dbReference>
<dbReference type="InterPro" id="IPR001969">
    <property type="entry name" value="Aspartic_peptidase_AS"/>
</dbReference>
<evidence type="ECO:0000313" key="1">
    <source>
        <dbReference type="EMBL" id="GLQ23736.1"/>
    </source>
</evidence>
<reference evidence="1" key="1">
    <citation type="journal article" date="2014" name="Int. J. Syst. Evol. Microbiol.">
        <title>Complete genome of a new Firmicutes species belonging to the dominant human colonic microbiota ('Ruminococcus bicirculans') reveals two chromosomes and a selective capacity to utilize plant glucans.</title>
        <authorList>
            <consortium name="NISC Comparative Sequencing Program"/>
            <person name="Wegmann U."/>
            <person name="Louis P."/>
            <person name="Goesmann A."/>
            <person name="Henrissat B."/>
            <person name="Duncan S.H."/>
            <person name="Flint H.J."/>
        </authorList>
    </citation>
    <scope>NUCLEOTIDE SEQUENCE</scope>
    <source>
        <strain evidence="1">NBRC 108219</strain>
    </source>
</reference>
<gene>
    <name evidence="1" type="ORF">GCM10007853_16100</name>
</gene>
<dbReference type="CDD" id="cd00303">
    <property type="entry name" value="retropepsin_like"/>
    <property type="match status" value="1"/>
</dbReference>
<dbReference type="EMBL" id="BSNK01000002">
    <property type="protein sequence ID" value="GLQ23736.1"/>
    <property type="molecule type" value="Genomic_DNA"/>
</dbReference>
<accession>A0ABQ5VAW5</accession>
<dbReference type="Proteomes" id="UP001161391">
    <property type="component" value="Unassembled WGS sequence"/>
</dbReference>
<sequence>MLESSSATALDYETSQGGLIVLRLDLLETGPGKFILDTGATTSVIYRDSILPGAVIEGGGQVRIHDMNFLATRPTTIIQNFLIGSKEIKGVTFAILDQPKYSDPLLRQTKGIIGLDILAEYKILIDPNSQKTFFIDEKSAPLTFDKTWSSIQLNERPFNRDVLGLHFLDLQVNGTEAFALVDTGSEFNVMNWNFRRLRKLRVRRHHLRKEWKVNGAIGEFKPEWHVVLEGIEFGNRAWPHQLFSVHRLSLFDVIDLEGKPMMIVGMPFFEGKSILIDFANDVMWIKMESS</sequence>
<dbReference type="PROSITE" id="PS00141">
    <property type="entry name" value="ASP_PROTEASE"/>
    <property type="match status" value="1"/>
</dbReference>
<dbReference type="SUPFAM" id="SSF50630">
    <property type="entry name" value="Acid proteases"/>
    <property type="match status" value="2"/>
</dbReference>
<dbReference type="Pfam" id="PF13650">
    <property type="entry name" value="Asp_protease_2"/>
    <property type="match status" value="1"/>
</dbReference>
<comment type="caution">
    <text evidence="1">The sequence shown here is derived from an EMBL/GenBank/DDBJ whole genome shotgun (WGS) entry which is preliminary data.</text>
</comment>
<protein>
    <recommendedName>
        <fullName evidence="3">Peptidase A2 domain-containing protein</fullName>
    </recommendedName>
</protein>
<evidence type="ECO:0000313" key="2">
    <source>
        <dbReference type="Proteomes" id="UP001161391"/>
    </source>
</evidence>
<evidence type="ECO:0008006" key="3">
    <source>
        <dbReference type="Google" id="ProtNLM"/>
    </source>
</evidence>
<organism evidence="1 2">
    <name type="scientific">Algimonas ampicilliniresistens</name>
    <dbReference type="NCBI Taxonomy" id="1298735"/>
    <lineage>
        <taxon>Bacteria</taxon>
        <taxon>Pseudomonadati</taxon>
        <taxon>Pseudomonadota</taxon>
        <taxon>Alphaproteobacteria</taxon>
        <taxon>Maricaulales</taxon>
        <taxon>Robiginitomaculaceae</taxon>
        <taxon>Algimonas</taxon>
    </lineage>
</organism>